<dbReference type="Gene3D" id="1.25.40.10">
    <property type="entry name" value="Tetratricopeptide repeat domain"/>
    <property type="match status" value="2"/>
</dbReference>
<evidence type="ECO:0000313" key="2">
    <source>
        <dbReference type="Proteomes" id="UP000232688"/>
    </source>
</evidence>
<reference evidence="1 2" key="1">
    <citation type="submission" date="2017-10" db="EMBL/GenBank/DDBJ databases">
        <title>Extensive intraspecific genome diversity in a model arbuscular mycorrhizal fungus.</title>
        <authorList>
            <person name="Chen E.C.H."/>
            <person name="Morin E."/>
            <person name="Baudet D."/>
            <person name="Noel J."/>
            <person name="Ndikumana S."/>
            <person name="Charron P."/>
            <person name="St-Onge C."/>
            <person name="Giorgi J."/>
            <person name="Grigoriev I.V."/>
            <person name="Roux C."/>
            <person name="Martin F.M."/>
            <person name="Corradi N."/>
        </authorList>
    </citation>
    <scope>NUCLEOTIDE SEQUENCE [LARGE SCALE GENOMIC DNA]</scope>
    <source>
        <strain evidence="1 2">A1</strain>
    </source>
</reference>
<accession>A0A2N0SH03</accession>
<dbReference type="SUPFAM" id="SSF81901">
    <property type="entry name" value="HCP-like"/>
    <property type="match status" value="2"/>
</dbReference>
<dbReference type="EMBL" id="LLXH01000040">
    <property type="protein sequence ID" value="PKC74831.1"/>
    <property type="molecule type" value="Genomic_DNA"/>
</dbReference>
<proteinExistence type="predicted"/>
<dbReference type="VEuPathDB" id="FungiDB:RhiirFUN_005255"/>
<sequence>MSHFIQKFNKTNTKEDKFIPITTNKQLISNESISSKENLKIVIKKIVEYIFKLVNLGKEVTDYIIDYINNGHSVKSQEIYNWLLNNQDDLDSIFLLGYFNYVGIETSGNLIQAFDLFIKASEQDHTLAQFYVGLCYEFGYGTEENEKLAFEFYEKVANKNYPSGIIYLGYFYEREPEPNRWNRPHPYLYEKAANLGNSLAQYNLAIMYMNGYGADKDDIKAFELSKQSAEEEFIDGIRALGYCYRDGIEKDINKAIYWYEQSGDQEAQNRLKNLKSNSYNLIDRICNIFSKN</sequence>
<name>A0A2N0SH03_9GLOM</name>
<dbReference type="InterPro" id="IPR052945">
    <property type="entry name" value="Mitotic_Regulator"/>
</dbReference>
<dbReference type="AlphaFoldDB" id="A0A2N0SH03"/>
<dbReference type="VEuPathDB" id="FungiDB:RhiirA1_449529"/>
<protein>
    <submittedName>
        <fullName evidence="1">HCP-like protein</fullName>
    </submittedName>
</protein>
<evidence type="ECO:0000313" key="1">
    <source>
        <dbReference type="EMBL" id="PKC74831.1"/>
    </source>
</evidence>
<dbReference type="PANTHER" id="PTHR43628:SF1">
    <property type="entry name" value="CHITIN SYNTHASE REGULATORY FACTOR 2-RELATED"/>
    <property type="match status" value="1"/>
</dbReference>
<organism evidence="1 2">
    <name type="scientific">Rhizophagus irregularis</name>
    <dbReference type="NCBI Taxonomy" id="588596"/>
    <lineage>
        <taxon>Eukaryota</taxon>
        <taxon>Fungi</taxon>
        <taxon>Fungi incertae sedis</taxon>
        <taxon>Mucoromycota</taxon>
        <taxon>Glomeromycotina</taxon>
        <taxon>Glomeromycetes</taxon>
        <taxon>Glomerales</taxon>
        <taxon>Glomeraceae</taxon>
        <taxon>Rhizophagus</taxon>
    </lineage>
</organism>
<dbReference type="PANTHER" id="PTHR43628">
    <property type="entry name" value="ACTIVATOR OF C KINASE PROTEIN 1-RELATED"/>
    <property type="match status" value="1"/>
</dbReference>
<dbReference type="Proteomes" id="UP000232688">
    <property type="component" value="Unassembled WGS sequence"/>
</dbReference>
<dbReference type="VEuPathDB" id="FungiDB:FUN_005564"/>
<reference evidence="1 2" key="2">
    <citation type="submission" date="2017-10" db="EMBL/GenBank/DDBJ databases">
        <title>Genome analyses suggest a sexual origin of heterokaryosis in a supposedly ancient asexual fungus.</title>
        <authorList>
            <person name="Corradi N."/>
            <person name="Sedzielewska K."/>
            <person name="Noel J."/>
            <person name="Charron P."/>
            <person name="Farinelli L."/>
            <person name="Marton T."/>
            <person name="Kruger M."/>
            <person name="Pelin A."/>
            <person name="Brachmann A."/>
            <person name="Corradi N."/>
        </authorList>
    </citation>
    <scope>NUCLEOTIDE SEQUENCE [LARGE SCALE GENOMIC DNA]</scope>
    <source>
        <strain evidence="1 2">A1</strain>
    </source>
</reference>
<dbReference type="Pfam" id="PF08238">
    <property type="entry name" value="Sel1"/>
    <property type="match status" value="5"/>
</dbReference>
<dbReference type="InterPro" id="IPR006597">
    <property type="entry name" value="Sel1-like"/>
</dbReference>
<dbReference type="InterPro" id="IPR011990">
    <property type="entry name" value="TPR-like_helical_dom_sf"/>
</dbReference>
<gene>
    <name evidence="1" type="ORF">RhiirA1_449529</name>
</gene>
<comment type="caution">
    <text evidence="1">The sequence shown here is derived from an EMBL/GenBank/DDBJ whole genome shotgun (WGS) entry which is preliminary data.</text>
</comment>
<dbReference type="SMART" id="SM00671">
    <property type="entry name" value="SEL1"/>
    <property type="match status" value="4"/>
</dbReference>